<evidence type="ECO:0000256" key="1">
    <source>
        <dbReference type="SAM" id="MobiDB-lite"/>
    </source>
</evidence>
<name>A0A6N1AK36_9PROT</name>
<dbReference type="RefSeq" id="WP_149198448.1">
    <property type="nucleotide sequence ID" value="NZ_CP054619.1"/>
</dbReference>
<organism evidence="3 4">
    <name type="scientific">Azospirillum oryzae</name>
    <dbReference type="NCBI Taxonomy" id="286727"/>
    <lineage>
        <taxon>Bacteria</taxon>
        <taxon>Pseudomonadati</taxon>
        <taxon>Pseudomonadota</taxon>
        <taxon>Alphaproteobacteria</taxon>
        <taxon>Rhodospirillales</taxon>
        <taxon>Azospirillaceae</taxon>
        <taxon>Azospirillum</taxon>
    </lineage>
</organism>
<protein>
    <submittedName>
        <fullName evidence="3">FHA domain-containing protein</fullName>
    </submittedName>
</protein>
<feature type="compositionally biased region" description="Pro residues" evidence="1">
    <location>
        <begin position="244"/>
        <end position="267"/>
    </location>
</feature>
<feature type="compositionally biased region" description="Low complexity" evidence="1">
    <location>
        <begin position="289"/>
        <end position="317"/>
    </location>
</feature>
<dbReference type="InterPro" id="IPR000253">
    <property type="entry name" value="FHA_dom"/>
</dbReference>
<dbReference type="SMART" id="SM00240">
    <property type="entry name" value="FHA"/>
    <property type="match status" value="1"/>
</dbReference>
<dbReference type="OrthoDB" id="273564at2"/>
<gene>
    <name evidence="3" type="ORF">HUE56_15625</name>
</gene>
<feature type="region of interest" description="Disordered" evidence="1">
    <location>
        <begin position="219"/>
        <end position="317"/>
    </location>
</feature>
<dbReference type="Proteomes" id="UP000509702">
    <property type="component" value="Chromosome"/>
</dbReference>
<feature type="domain" description="FHA" evidence="2">
    <location>
        <begin position="27"/>
        <end position="77"/>
    </location>
</feature>
<dbReference type="AlphaFoldDB" id="A0A6N1AK36"/>
<proteinExistence type="predicted"/>
<evidence type="ECO:0000259" key="2">
    <source>
        <dbReference type="PROSITE" id="PS50006"/>
    </source>
</evidence>
<keyword evidence="4" id="KW-1185">Reference proteome</keyword>
<evidence type="ECO:0000313" key="3">
    <source>
        <dbReference type="EMBL" id="QKS51873.1"/>
    </source>
</evidence>
<dbReference type="Pfam" id="PF00498">
    <property type="entry name" value="FHA"/>
    <property type="match status" value="1"/>
</dbReference>
<dbReference type="EMBL" id="CP054619">
    <property type="protein sequence ID" value="QKS51873.1"/>
    <property type="molecule type" value="Genomic_DNA"/>
</dbReference>
<dbReference type="InterPro" id="IPR008984">
    <property type="entry name" value="SMAD_FHA_dom_sf"/>
</dbReference>
<dbReference type="KEGG" id="aoz:HUE56_15625"/>
<accession>A0A6N1AK36</accession>
<dbReference type="CDD" id="cd00060">
    <property type="entry name" value="FHA"/>
    <property type="match status" value="1"/>
</dbReference>
<reference evidence="3 4" key="1">
    <citation type="submission" date="2020-06" db="EMBL/GenBank/DDBJ databases">
        <title>Complete genome of Azosprillum oryzae KACC14407.</title>
        <authorList>
            <person name="Kim M."/>
            <person name="Park Y.-J."/>
            <person name="Shin J.-H."/>
        </authorList>
    </citation>
    <scope>NUCLEOTIDE SEQUENCE [LARGE SCALE GENOMIC DNA]</scope>
    <source>
        <strain evidence="3 4">KACC 14407</strain>
    </source>
</reference>
<feature type="compositionally biased region" description="Low complexity" evidence="1">
    <location>
        <begin position="223"/>
        <end position="236"/>
    </location>
</feature>
<dbReference type="PROSITE" id="PS50006">
    <property type="entry name" value="FHA_DOMAIN"/>
    <property type="match status" value="1"/>
</dbReference>
<feature type="region of interest" description="Disordered" evidence="1">
    <location>
        <begin position="153"/>
        <end position="180"/>
    </location>
</feature>
<dbReference type="Gene3D" id="2.60.200.20">
    <property type="match status" value="1"/>
</dbReference>
<evidence type="ECO:0000313" key="4">
    <source>
        <dbReference type="Proteomes" id="UP000509702"/>
    </source>
</evidence>
<dbReference type="SUPFAM" id="SSF49879">
    <property type="entry name" value="SMAD/FHA domain"/>
    <property type="match status" value="1"/>
</dbReference>
<sequence>MKLRLTLIQCPPSQGADIARDLGTGRLVIGRGPDCDWILNDPERTLSKIHCMVEFKGGVYIVIDSSTNGVFLNDAPAPIGRGNSAVVGEGDRLRLGGFVMRAGFAAEEAPAANDPFLAVLRGSDTPAQAAQAAEDDPFAVSAFNSGAVPVMPIPEDEDLFGDLPRADDRWSGKPSGGWQPTAAVAQPDAYGRDADWAGAAQRDFSPDSLGTIRVEPERLAFDQGSGSAAGGQSIPDDWLDDPVDLPPAQPSPLPAAPVSPPPPPLAMPPQSLADGLPPEDWADDPLVPPAFGARPAPSAPPAAGTGPESSFASAFASGAGSDPLARALADVVLSLVRRQAALESLLGLDPEDTLTQGNSPLLRAADADDALSRLRALPPGEAEALLQSAAADGAAHQSALLAAVRELTGETADGGTRLAALYRRLLPIHRHALGG</sequence>